<protein>
    <submittedName>
        <fullName evidence="2">Carboxypeptidase-like regulatory domain-containing protein</fullName>
    </submittedName>
</protein>
<organism evidence="2 3">
    <name type="scientific">Urechidicola vernalis</name>
    <dbReference type="NCBI Taxonomy" id="3075600"/>
    <lineage>
        <taxon>Bacteria</taxon>
        <taxon>Pseudomonadati</taxon>
        <taxon>Bacteroidota</taxon>
        <taxon>Flavobacteriia</taxon>
        <taxon>Flavobacteriales</taxon>
        <taxon>Flavobacteriaceae</taxon>
        <taxon>Urechidicola</taxon>
    </lineage>
</organism>
<keyword evidence="1" id="KW-0732">Signal</keyword>
<dbReference type="RefSeq" id="WP_311592044.1">
    <property type="nucleotide sequence ID" value="NZ_JAVRHV010000001.1"/>
</dbReference>
<feature type="chain" id="PRO_5046667709" evidence="1">
    <location>
        <begin position="30"/>
        <end position="432"/>
    </location>
</feature>
<dbReference type="SUPFAM" id="SSF49464">
    <property type="entry name" value="Carboxypeptidase regulatory domain-like"/>
    <property type="match status" value="1"/>
</dbReference>
<dbReference type="Pfam" id="PF13715">
    <property type="entry name" value="CarbopepD_reg_2"/>
    <property type="match status" value="1"/>
</dbReference>
<evidence type="ECO:0000313" key="2">
    <source>
        <dbReference type="EMBL" id="MDT0552205.1"/>
    </source>
</evidence>
<dbReference type="EMBL" id="JAVRHV010000001">
    <property type="protein sequence ID" value="MDT0552205.1"/>
    <property type="molecule type" value="Genomic_DNA"/>
</dbReference>
<comment type="caution">
    <text evidence="2">The sequence shown here is derived from an EMBL/GenBank/DDBJ whole genome shotgun (WGS) entry which is preliminary data.</text>
</comment>
<accession>A0ABU2Y4K3</accession>
<dbReference type="Proteomes" id="UP001252186">
    <property type="component" value="Unassembled WGS sequence"/>
</dbReference>
<evidence type="ECO:0000256" key="1">
    <source>
        <dbReference type="SAM" id="SignalP"/>
    </source>
</evidence>
<reference evidence="2 3" key="1">
    <citation type="submission" date="2023-09" db="EMBL/GenBank/DDBJ databases">
        <authorList>
            <person name="Rey-Velasco X."/>
        </authorList>
    </citation>
    <scope>NUCLEOTIDE SEQUENCE [LARGE SCALE GENOMIC DNA]</scope>
    <source>
        <strain evidence="2 3">P050</strain>
    </source>
</reference>
<keyword evidence="3" id="KW-1185">Reference proteome</keyword>
<sequence>MKQPTSFHRWTTIIAIALFSLLVNSPKLAANNFTNIQKSQQSFTEFKGTVIDINTKEKLVFADISINESNIRTVTNTEGAFLLKVPNNLLGGVITVSFLGYKDLLMPIESLNKGKNIISLEVSVNQLSAVNVSEPKDALELIKTALNNKNENYDSNQLLMTAFYRETIKKGRKNASLSEAVVDIYKIPYETNRDDRIQLIKSRKNTDYAKLDTIALKLRGGPYTTLHTDMVKYPEYVFNKDTYKFYDFSIESTTQINNRDVYVVKFKQKKGLTDPYYYGKLYIDMETTTFVSAVFSLNLTNKKMVSEMFVYKKPRKVDVTPTQANYRVDFKTKNGKWYYGYSNIQLGFKVNWRNKIFNSNYTLGIEMAVTDWKTDNSGKLESGKMLRPTTVLVDEASGFSDPEFWGEYNIIEPEKSIESAISKIAKQLKRGQ</sequence>
<evidence type="ECO:0000313" key="3">
    <source>
        <dbReference type="Proteomes" id="UP001252186"/>
    </source>
</evidence>
<proteinExistence type="predicted"/>
<feature type="signal peptide" evidence="1">
    <location>
        <begin position="1"/>
        <end position="29"/>
    </location>
</feature>
<gene>
    <name evidence="2" type="ORF">RM519_03000</name>
</gene>
<name>A0ABU2Y4K3_9FLAO</name>
<dbReference type="InterPro" id="IPR008969">
    <property type="entry name" value="CarboxyPept-like_regulatory"/>
</dbReference>